<dbReference type="PANTHER" id="PTHR12788:SF10">
    <property type="entry name" value="PROTEIN-TYROSINE SULFOTRANSFERASE"/>
    <property type="match status" value="1"/>
</dbReference>
<protein>
    <submittedName>
        <fullName evidence="4">Tetratricopeptide repeat protein</fullName>
    </submittedName>
</protein>
<feature type="repeat" description="TPR" evidence="2">
    <location>
        <begin position="239"/>
        <end position="272"/>
    </location>
</feature>
<dbReference type="PROSITE" id="PS50005">
    <property type="entry name" value="TPR"/>
    <property type="match status" value="3"/>
</dbReference>
<dbReference type="SUPFAM" id="SSF48452">
    <property type="entry name" value="TPR-like"/>
    <property type="match status" value="1"/>
</dbReference>
<evidence type="ECO:0000313" key="4">
    <source>
        <dbReference type="EMBL" id="TMI91770.1"/>
    </source>
</evidence>
<feature type="repeat" description="TPR" evidence="2">
    <location>
        <begin position="163"/>
        <end position="196"/>
    </location>
</feature>
<dbReference type="Proteomes" id="UP000318509">
    <property type="component" value="Unassembled WGS sequence"/>
</dbReference>
<evidence type="ECO:0000256" key="3">
    <source>
        <dbReference type="SAM" id="MobiDB-lite"/>
    </source>
</evidence>
<dbReference type="AlphaFoldDB" id="A0A537K7Q5"/>
<comment type="caution">
    <text evidence="4">The sequence shown here is derived from an EMBL/GenBank/DDBJ whole genome shotgun (WGS) entry which is preliminary data.</text>
</comment>
<feature type="region of interest" description="Disordered" evidence="3">
    <location>
        <begin position="107"/>
        <end position="127"/>
    </location>
</feature>
<dbReference type="SUPFAM" id="SSF52540">
    <property type="entry name" value="P-loop containing nucleoside triphosphate hydrolases"/>
    <property type="match status" value="1"/>
</dbReference>
<reference evidence="4 5" key="1">
    <citation type="journal article" date="2019" name="Nat. Microbiol.">
        <title>Mediterranean grassland soil C-N compound turnover is dependent on rainfall and depth, and is mediated by genomically divergent microorganisms.</title>
        <authorList>
            <person name="Diamond S."/>
            <person name="Andeer P.F."/>
            <person name="Li Z."/>
            <person name="Crits-Christoph A."/>
            <person name="Burstein D."/>
            <person name="Anantharaman K."/>
            <person name="Lane K.R."/>
            <person name="Thomas B.C."/>
            <person name="Pan C."/>
            <person name="Northen T.R."/>
            <person name="Banfield J.F."/>
        </authorList>
    </citation>
    <scope>NUCLEOTIDE SEQUENCE [LARGE SCALE GENOMIC DNA]</scope>
    <source>
        <strain evidence="4">NP_3</strain>
    </source>
</reference>
<dbReference type="SMART" id="SM00028">
    <property type="entry name" value="TPR"/>
    <property type="match status" value="5"/>
</dbReference>
<evidence type="ECO:0000256" key="2">
    <source>
        <dbReference type="PROSITE-ProRule" id="PRU00339"/>
    </source>
</evidence>
<dbReference type="InterPro" id="IPR027417">
    <property type="entry name" value="P-loop_NTPase"/>
</dbReference>
<dbReference type="Pfam" id="PF13469">
    <property type="entry name" value="Sulfotransfer_3"/>
    <property type="match status" value="1"/>
</dbReference>
<dbReference type="Gene3D" id="3.40.50.300">
    <property type="entry name" value="P-loop containing nucleotide triphosphate hydrolases"/>
    <property type="match status" value="1"/>
</dbReference>
<gene>
    <name evidence="4" type="ORF">E6H00_03435</name>
</gene>
<keyword evidence="1" id="KW-0808">Transferase</keyword>
<name>A0A537K7Q5_9BACT</name>
<accession>A0A537K7Q5</accession>
<proteinExistence type="predicted"/>
<dbReference type="InterPro" id="IPR019734">
    <property type="entry name" value="TPR_rpt"/>
</dbReference>
<sequence>MLFKWLDTREATEVGAALADDLVLETSEGSSDTPPRDRSAQAQRRAVEKLLRRFLDGVDRRARSLPLNFFKRAKLANSFKWRLLEKGIARELADDLTQTLLLRLAGRPGSVSSGEPRPAPPPNDQSDRLQALTARGEACLARGESAEAVRCYRESLSLDPRNVAAGNNLGAALFQLGRNYEAEAQFRRSMSIKPGRANGRSRLQVALKVNLSSTLVLQGRLREAKTLLESALKTSPRHVDALIGMGQIAGFEGRFAEAEALFRRAAEVDPKSPKAWAMQVLHRRMTAADAPWLERAEEIVARELAPLDEAHLRYAIGKYHEDLGEFERAFHSHRRANELQKSVAEPYDRKARTRFVEDMTRVYTREDLARTPASASDSERPVFVTGMPRSGTTLVAQIIHSHPAGKSAGELPFWSTAMRRHDQVLRRAPIGEPLVGELAAEYLRVLAQHWPDALRVIDKATFNSEYLGVIHRVFPRARIIYLRRDPIDTCLSCYLQQLSQAMSFAMDLSDLAHYYRAHQRLFAHWRSTLPAGMLLEVPYEGLIADKERWSRRIIEFVGLEWHPRCLEFHRTDRVVMTASYWQVRQKLYTTSVGRWRNYRSFIGPLLELRDPGLERP</sequence>
<dbReference type="Pfam" id="PF13414">
    <property type="entry name" value="TPR_11"/>
    <property type="match status" value="1"/>
</dbReference>
<keyword evidence="2" id="KW-0802">TPR repeat</keyword>
<evidence type="ECO:0000256" key="1">
    <source>
        <dbReference type="ARBA" id="ARBA00022679"/>
    </source>
</evidence>
<dbReference type="EMBL" id="VBAK01000082">
    <property type="protein sequence ID" value="TMI91770.1"/>
    <property type="molecule type" value="Genomic_DNA"/>
</dbReference>
<evidence type="ECO:0000313" key="5">
    <source>
        <dbReference type="Proteomes" id="UP000318509"/>
    </source>
</evidence>
<dbReference type="Gene3D" id="1.25.40.10">
    <property type="entry name" value="Tetratricopeptide repeat domain"/>
    <property type="match status" value="1"/>
</dbReference>
<organism evidence="4 5">
    <name type="scientific">Candidatus Segetimicrobium genomatis</name>
    <dbReference type="NCBI Taxonomy" id="2569760"/>
    <lineage>
        <taxon>Bacteria</taxon>
        <taxon>Bacillati</taxon>
        <taxon>Candidatus Sysuimicrobiota</taxon>
        <taxon>Candidatus Sysuimicrobiia</taxon>
        <taxon>Candidatus Sysuimicrobiales</taxon>
        <taxon>Candidatus Segetimicrobiaceae</taxon>
        <taxon>Candidatus Segetimicrobium</taxon>
    </lineage>
</organism>
<feature type="repeat" description="TPR" evidence="2">
    <location>
        <begin position="129"/>
        <end position="162"/>
    </location>
</feature>
<dbReference type="PANTHER" id="PTHR12788">
    <property type="entry name" value="PROTEIN-TYROSINE SULFOTRANSFERASE 2"/>
    <property type="match status" value="1"/>
</dbReference>
<dbReference type="InterPro" id="IPR026634">
    <property type="entry name" value="TPST-like"/>
</dbReference>
<dbReference type="GO" id="GO:0008476">
    <property type="term" value="F:protein-tyrosine sulfotransferase activity"/>
    <property type="evidence" value="ECO:0007669"/>
    <property type="project" value="InterPro"/>
</dbReference>
<dbReference type="InterPro" id="IPR011990">
    <property type="entry name" value="TPR-like_helical_dom_sf"/>
</dbReference>
<dbReference type="Pfam" id="PF14559">
    <property type="entry name" value="TPR_19"/>
    <property type="match status" value="1"/>
</dbReference>